<protein>
    <submittedName>
        <fullName evidence="1">Uncharacterized protein</fullName>
    </submittedName>
</protein>
<dbReference type="EMBL" id="FMJC01000002">
    <property type="protein sequence ID" value="SCM72462.1"/>
    <property type="molecule type" value="Genomic_DNA"/>
</dbReference>
<sequence>MKKCKCSNAALSCSAPQHGVDSAENRIYRLNEHFEMLLISKLICSRIFAGYEGTWGLGLNLCRLL</sequence>
<dbReference type="AlphaFoldDB" id="A0A212L4G7"/>
<name>A0A212L4G7_9BACT</name>
<accession>A0A212L4G7</accession>
<reference evidence="1" key="1">
    <citation type="submission" date="2016-08" db="EMBL/GenBank/DDBJ databases">
        <authorList>
            <person name="Seilhamer J.J."/>
        </authorList>
    </citation>
    <scope>NUCLEOTIDE SEQUENCE</scope>
    <source>
        <strain evidence="1">86-1</strain>
    </source>
</reference>
<gene>
    <name evidence="1" type="ORF">KL86DES1_20630</name>
</gene>
<organism evidence="1">
    <name type="scientific">uncultured Desulfovibrio sp</name>
    <dbReference type="NCBI Taxonomy" id="167968"/>
    <lineage>
        <taxon>Bacteria</taxon>
        <taxon>Pseudomonadati</taxon>
        <taxon>Thermodesulfobacteriota</taxon>
        <taxon>Desulfovibrionia</taxon>
        <taxon>Desulfovibrionales</taxon>
        <taxon>Desulfovibrionaceae</taxon>
        <taxon>Desulfovibrio</taxon>
        <taxon>environmental samples</taxon>
    </lineage>
</organism>
<proteinExistence type="predicted"/>
<evidence type="ECO:0000313" key="1">
    <source>
        <dbReference type="EMBL" id="SCM72462.1"/>
    </source>
</evidence>